<dbReference type="CDD" id="cd24061">
    <property type="entry name" value="ASKHA_NBD_ROK_SgGLK-like"/>
    <property type="match status" value="1"/>
</dbReference>
<dbReference type="PANTHER" id="PTHR18964:SF173">
    <property type="entry name" value="GLUCOKINASE"/>
    <property type="match status" value="1"/>
</dbReference>
<keyword evidence="4" id="KW-0808">Transferase</keyword>
<dbReference type="AlphaFoldDB" id="A0A3N2D2I4"/>
<dbReference type="GO" id="GO:0005737">
    <property type="term" value="C:cytoplasm"/>
    <property type="evidence" value="ECO:0007669"/>
    <property type="project" value="InterPro"/>
</dbReference>
<evidence type="ECO:0000256" key="2">
    <source>
        <dbReference type="ARBA" id="ARBA00012323"/>
    </source>
</evidence>
<dbReference type="InterPro" id="IPR000600">
    <property type="entry name" value="ROK"/>
</dbReference>
<dbReference type="InterPro" id="IPR049874">
    <property type="entry name" value="ROK_cs"/>
</dbReference>
<comment type="caution">
    <text evidence="9">The sequence shown here is derived from an EMBL/GenBank/DDBJ whole genome shotgun (WGS) entry which is preliminary data.</text>
</comment>
<accession>A0A3N2D2I4</accession>
<dbReference type="OrthoDB" id="9810372at2"/>
<reference evidence="9 10" key="1">
    <citation type="submission" date="2018-11" db="EMBL/GenBank/DDBJ databases">
        <title>Sequencing the genomes of 1000 actinobacteria strains.</title>
        <authorList>
            <person name="Klenk H.-P."/>
        </authorList>
    </citation>
    <scope>NUCLEOTIDE SEQUENCE [LARGE SCALE GENOMIC DNA]</scope>
    <source>
        <strain evidence="9 10">DSM 13521</strain>
    </source>
</reference>
<proteinExistence type="inferred from homology"/>
<evidence type="ECO:0000313" key="9">
    <source>
        <dbReference type="EMBL" id="ROR93694.1"/>
    </source>
</evidence>
<dbReference type="EMBL" id="RKHQ01000002">
    <property type="protein sequence ID" value="ROR93694.1"/>
    <property type="molecule type" value="Genomic_DNA"/>
</dbReference>
<dbReference type="GO" id="GO:0005524">
    <property type="term" value="F:ATP binding"/>
    <property type="evidence" value="ECO:0007669"/>
    <property type="project" value="UniProtKB-KW"/>
</dbReference>
<dbReference type="Pfam" id="PF00480">
    <property type="entry name" value="ROK"/>
    <property type="match status" value="1"/>
</dbReference>
<evidence type="ECO:0000256" key="1">
    <source>
        <dbReference type="ARBA" id="ARBA00006479"/>
    </source>
</evidence>
<dbReference type="GO" id="GO:0004340">
    <property type="term" value="F:glucokinase activity"/>
    <property type="evidence" value="ECO:0007669"/>
    <property type="project" value="UniProtKB-EC"/>
</dbReference>
<keyword evidence="7" id="KW-0067">ATP-binding</keyword>
<evidence type="ECO:0000256" key="5">
    <source>
        <dbReference type="ARBA" id="ARBA00022741"/>
    </source>
</evidence>
<evidence type="ECO:0000256" key="7">
    <source>
        <dbReference type="ARBA" id="ARBA00022840"/>
    </source>
</evidence>
<dbReference type="RefSeq" id="WP_123740615.1">
    <property type="nucleotide sequence ID" value="NZ_CALFQU010000026.1"/>
</dbReference>
<dbReference type="EC" id="2.7.1.2" evidence="2"/>
<name>A0A3N2D2I4_9MICO</name>
<evidence type="ECO:0000256" key="4">
    <source>
        <dbReference type="ARBA" id="ARBA00022679"/>
    </source>
</evidence>
<keyword evidence="5" id="KW-0547">Nucleotide-binding</keyword>
<sequence>MLAIGVDIGGTKIAAGVVDEDGRLLASTRRDTDPEDPAAIEDSVADAVEELRRDHEVGVVGVSAAGFVGRDRSTVVFAANIAWRDYPLGEVLRQRLALPVVVENDANAAGWAEFRFGAGRDVEDMIMLTVGTGLGGAIVTDGRLLRGASGAGAEVGHLRVVPNGRACGCGHDGCLERYVSGTALVRETRAALETDPDRAAHLIGLAEGKPKRVTGPMVTQAAKEGDQFAVDMLAELGRWLGTGMAALSAVLDPALYVVGGGVCEAGDLLLEPAREALDQQLFARGRRPLPTIVIAELGNDAGIVGAADLARSH</sequence>
<evidence type="ECO:0000313" key="10">
    <source>
        <dbReference type="Proteomes" id="UP000275356"/>
    </source>
</evidence>
<dbReference type="InterPro" id="IPR043129">
    <property type="entry name" value="ATPase_NBD"/>
</dbReference>
<dbReference type="Gene3D" id="3.30.420.40">
    <property type="match status" value="2"/>
</dbReference>
<protein>
    <recommendedName>
        <fullName evidence="3">Glucokinase</fullName>
        <ecNumber evidence="2">2.7.1.2</ecNumber>
    </recommendedName>
    <alternativeName>
        <fullName evidence="8">Glucose kinase</fullName>
    </alternativeName>
</protein>
<gene>
    <name evidence="9" type="ORF">EDD28_3116</name>
</gene>
<keyword evidence="6 9" id="KW-0418">Kinase</keyword>
<evidence type="ECO:0000256" key="8">
    <source>
        <dbReference type="ARBA" id="ARBA00032386"/>
    </source>
</evidence>
<evidence type="ECO:0000256" key="3">
    <source>
        <dbReference type="ARBA" id="ARBA00014701"/>
    </source>
</evidence>
<dbReference type="Proteomes" id="UP000275356">
    <property type="component" value="Unassembled WGS sequence"/>
</dbReference>
<dbReference type="PROSITE" id="PS01125">
    <property type="entry name" value="ROK"/>
    <property type="match status" value="1"/>
</dbReference>
<evidence type="ECO:0000256" key="6">
    <source>
        <dbReference type="ARBA" id="ARBA00022777"/>
    </source>
</evidence>
<dbReference type="PANTHER" id="PTHR18964">
    <property type="entry name" value="ROK (REPRESSOR, ORF, KINASE) FAMILY"/>
    <property type="match status" value="1"/>
</dbReference>
<dbReference type="NCBIfam" id="TIGR00744">
    <property type="entry name" value="ROK_glcA_fam"/>
    <property type="match status" value="1"/>
</dbReference>
<organism evidence="9 10">
    <name type="scientific">Salana multivorans</name>
    <dbReference type="NCBI Taxonomy" id="120377"/>
    <lineage>
        <taxon>Bacteria</taxon>
        <taxon>Bacillati</taxon>
        <taxon>Actinomycetota</taxon>
        <taxon>Actinomycetes</taxon>
        <taxon>Micrococcales</taxon>
        <taxon>Beutenbergiaceae</taxon>
        <taxon>Salana</taxon>
    </lineage>
</organism>
<dbReference type="InterPro" id="IPR004654">
    <property type="entry name" value="ROK_glcA"/>
</dbReference>
<dbReference type="GO" id="GO:0006096">
    <property type="term" value="P:glycolytic process"/>
    <property type="evidence" value="ECO:0007669"/>
    <property type="project" value="InterPro"/>
</dbReference>
<keyword evidence="10" id="KW-1185">Reference proteome</keyword>
<comment type="similarity">
    <text evidence="1">Belongs to the ROK (NagC/XylR) family.</text>
</comment>
<dbReference type="SUPFAM" id="SSF53067">
    <property type="entry name" value="Actin-like ATPase domain"/>
    <property type="match status" value="1"/>
</dbReference>